<dbReference type="Proteomes" id="UP000694846">
    <property type="component" value="Unplaced"/>
</dbReference>
<keyword evidence="1" id="KW-0732">Signal</keyword>
<organism evidence="2">
    <name type="scientific">Sipha flava</name>
    <name type="common">yellow sugarcane aphid</name>
    <dbReference type="NCBI Taxonomy" id="143950"/>
    <lineage>
        <taxon>Eukaryota</taxon>
        <taxon>Metazoa</taxon>
        <taxon>Ecdysozoa</taxon>
        <taxon>Arthropoda</taxon>
        <taxon>Hexapoda</taxon>
        <taxon>Insecta</taxon>
        <taxon>Pterygota</taxon>
        <taxon>Neoptera</taxon>
        <taxon>Paraneoptera</taxon>
        <taxon>Hemiptera</taxon>
        <taxon>Sternorrhyncha</taxon>
        <taxon>Aphidomorpha</taxon>
        <taxon>Aphidoidea</taxon>
        <taxon>Aphididae</taxon>
        <taxon>Sipha</taxon>
    </lineage>
</organism>
<reference evidence="2" key="1">
    <citation type="submission" date="2018-04" db="EMBL/GenBank/DDBJ databases">
        <title>Transcriptome assembly of Sipha flava.</title>
        <authorList>
            <person name="Scully E.D."/>
            <person name="Geib S.M."/>
            <person name="Palmer N.A."/>
            <person name="Koch K."/>
            <person name="Bradshaw J."/>
            <person name="Heng-Moss T."/>
            <person name="Sarath G."/>
        </authorList>
    </citation>
    <scope>NUCLEOTIDE SEQUENCE</scope>
</reference>
<evidence type="ECO:0000256" key="1">
    <source>
        <dbReference type="SAM" id="SignalP"/>
    </source>
</evidence>
<gene>
    <name evidence="4" type="primary">LOC112691443</name>
    <name evidence="2" type="ORF">g.28078</name>
</gene>
<sequence>MLMWLIIAIFTIGNFVIPIESSLSFLEEHSIVISSSDKFCLEFPPSCSRIELNKDLSDVEIFQEVFCPSKARFRCLEEFGRRCISTNIQYYDFLMKVVDKNRSMIHKLQLCSDGPYKKEHLEHAHCLVSMFLSSSSIPLCASVEDYKHRHHMGAKESECILNAVGKHCGRRTEMFFDLYILKNPGRIY</sequence>
<name>A0A2S2Q2P9_9HEMI</name>
<proteinExistence type="predicted"/>
<dbReference type="OrthoDB" id="10051804at2759"/>
<dbReference type="RefSeq" id="XP_025421481.1">
    <property type="nucleotide sequence ID" value="XM_025565696.1"/>
</dbReference>
<protein>
    <submittedName>
        <fullName evidence="4">Uncharacterized protein LOC112691443</fullName>
    </submittedName>
</protein>
<evidence type="ECO:0000313" key="3">
    <source>
        <dbReference type="Proteomes" id="UP000694846"/>
    </source>
</evidence>
<feature type="signal peptide" evidence="1">
    <location>
        <begin position="1"/>
        <end position="21"/>
    </location>
</feature>
<keyword evidence="3" id="KW-1185">Reference proteome</keyword>
<dbReference type="EMBL" id="GGMS01002708">
    <property type="protein sequence ID" value="MBY71911.1"/>
    <property type="molecule type" value="Transcribed_RNA"/>
</dbReference>
<evidence type="ECO:0000313" key="4">
    <source>
        <dbReference type="RefSeq" id="XP_025421481.1"/>
    </source>
</evidence>
<evidence type="ECO:0000313" key="2">
    <source>
        <dbReference type="EMBL" id="MBY71911.1"/>
    </source>
</evidence>
<reference evidence="4" key="2">
    <citation type="submission" date="2025-04" db="UniProtKB">
        <authorList>
            <consortium name="RefSeq"/>
        </authorList>
    </citation>
    <scope>IDENTIFICATION</scope>
    <source>
        <tissue evidence="4">Whole body</tissue>
    </source>
</reference>
<dbReference type="GeneID" id="112691443"/>
<accession>A0A2S2Q2P9</accession>
<dbReference type="AlphaFoldDB" id="A0A2S2Q2P9"/>
<feature type="chain" id="PRO_5044579002" evidence="1">
    <location>
        <begin position="22"/>
        <end position="188"/>
    </location>
</feature>